<evidence type="ECO:0000313" key="3">
    <source>
        <dbReference type="EMBL" id="GAA3634318.1"/>
    </source>
</evidence>
<keyword evidence="3" id="KW-0255">Endonuclease</keyword>
<dbReference type="Pfam" id="PF02720">
    <property type="entry name" value="DUF222"/>
    <property type="match status" value="1"/>
</dbReference>
<dbReference type="EMBL" id="BAAAYU010000005">
    <property type="protein sequence ID" value="GAA3634318.1"/>
    <property type="molecule type" value="Genomic_DNA"/>
</dbReference>
<dbReference type="Pfam" id="PF01844">
    <property type="entry name" value="HNH"/>
    <property type="match status" value="1"/>
</dbReference>
<dbReference type="InterPro" id="IPR003615">
    <property type="entry name" value="HNH_nuc"/>
</dbReference>
<comment type="similarity">
    <text evidence="1">Belongs to the Rv1128c/1148c/1588c/1702c/1945/3466 family.</text>
</comment>
<dbReference type="InterPro" id="IPR002711">
    <property type="entry name" value="HNH"/>
</dbReference>
<feature type="domain" description="HNH nuclease" evidence="2">
    <location>
        <begin position="326"/>
        <end position="377"/>
    </location>
</feature>
<name>A0ABP7AKT2_9MICO</name>
<keyword evidence="3" id="KW-0540">Nuclease</keyword>
<evidence type="ECO:0000313" key="4">
    <source>
        <dbReference type="Proteomes" id="UP001501697"/>
    </source>
</evidence>
<dbReference type="Proteomes" id="UP001501697">
    <property type="component" value="Unassembled WGS sequence"/>
</dbReference>
<comment type="caution">
    <text evidence="3">The sequence shown here is derived from an EMBL/GenBank/DDBJ whole genome shotgun (WGS) entry which is preliminary data.</text>
</comment>
<keyword evidence="4" id="KW-1185">Reference proteome</keyword>
<proteinExistence type="inferred from homology"/>
<dbReference type="Gene3D" id="1.10.30.50">
    <property type="match status" value="1"/>
</dbReference>
<dbReference type="SMART" id="SM00507">
    <property type="entry name" value="HNHc"/>
    <property type="match status" value="1"/>
</dbReference>
<dbReference type="InterPro" id="IPR003870">
    <property type="entry name" value="DUF222"/>
</dbReference>
<protein>
    <submittedName>
        <fullName evidence="3">HNH endonuclease signature motif containing protein</fullName>
    </submittedName>
</protein>
<dbReference type="RefSeq" id="WP_344737559.1">
    <property type="nucleotide sequence ID" value="NZ_BAAAYU010000005.1"/>
</dbReference>
<accession>A0ABP7AKT2</accession>
<dbReference type="GO" id="GO:0004519">
    <property type="term" value="F:endonuclease activity"/>
    <property type="evidence" value="ECO:0007669"/>
    <property type="project" value="UniProtKB-KW"/>
</dbReference>
<evidence type="ECO:0000256" key="1">
    <source>
        <dbReference type="ARBA" id="ARBA00023450"/>
    </source>
</evidence>
<evidence type="ECO:0000259" key="2">
    <source>
        <dbReference type="SMART" id="SM00507"/>
    </source>
</evidence>
<keyword evidence="3" id="KW-0378">Hydrolase</keyword>
<dbReference type="CDD" id="cd00085">
    <property type="entry name" value="HNHc"/>
    <property type="match status" value="1"/>
</dbReference>
<reference evidence="4" key="1">
    <citation type="journal article" date="2019" name="Int. J. Syst. Evol. Microbiol.">
        <title>The Global Catalogue of Microorganisms (GCM) 10K type strain sequencing project: providing services to taxonomists for standard genome sequencing and annotation.</title>
        <authorList>
            <consortium name="The Broad Institute Genomics Platform"/>
            <consortium name="The Broad Institute Genome Sequencing Center for Infectious Disease"/>
            <person name="Wu L."/>
            <person name="Ma J."/>
        </authorList>
    </citation>
    <scope>NUCLEOTIDE SEQUENCE [LARGE SCALE GENOMIC DNA]</scope>
    <source>
        <strain evidence="4">JCM 16544</strain>
    </source>
</reference>
<organism evidence="3 4">
    <name type="scientific">Microbacterium awajiense</name>
    <dbReference type="NCBI Taxonomy" id="415214"/>
    <lineage>
        <taxon>Bacteria</taxon>
        <taxon>Bacillati</taxon>
        <taxon>Actinomycetota</taxon>
        <taxon>Actinomycetes</taxon>
        <taxon>Micrococcales</taxon>
        <taxon>Microbacteriaceae</taxon>
        <taxon>Microbacterium</taxon>
    </lineage>
</organism>
<sequence>MANVRMVPYDGEYPDAPPDVYELVPPDPIDLICDADAVLCMMAADRLERIASARESAVTGVTYGASMEIALRSLRLEIAAALRITEYAADRLLDLADALTSRYPAVLEALGRANITQTHAEAFVDLMREVEPDLQDQLAAEGLALAEELPVGSFRRAFGDLIAAVRSVTLAERHASAVTRRRVVYQDDVDGMGWLSIHGPAVELKAAHGRVSAIANPIAACGDDDRTLDQARADVALDLLIDGTTAHLPDTARGIRATVAVTVPVLTLLGVDETTPATVDGIGPIPTDKARELCGNSTGWMRVLTHPETGVVVSVGRDTYTPPADLARLVKWRAGHCMAPGCGKPAAQCEIDHTIAWEHGGTTTEANLAPLCKANHTVKHHGNWTVRQQPGGILEWTSPTGRIYTVHPERRTPTFTPVTNGTDPPF</sequence>
<gene>
    <name evidence="3" type="ORF">GCM10022200_16910</name>
</gene>